<evidence type="ECO:0000256" key="1">
    <source>
        <dbReference type="SAM" id="SignalP"/>
    </source>
</evidence>
<name>A0ABW4L6G7_9MICO</name>
<dbReference type="InterPro" id="IPR036366">
    <property type="entry name" value="PGBDSf"/>
</dbReference>
<organism evidence="3 4">
    <name type="scientific">Georgenia deserti</name>
    <dbReference type="NCBI Taxonomy" id="2093781"/>
    <lineage>
        <taxon>Bacteria</taxon>
        <taxon>Bacillati</taxon>
        <taxon>Actinomycetota</taxon>
        <taxon>Actinomycetes</taxon>
        <taxon>Micrococcales</taxon>
        <taxon>Bogoriellaceae</taxon>
        <taxon>Georgenia</taxon>
    </lineage>
</organism>
<dbReference type="InterPro" id="IPR002477">
    <property type="entry name" value="Peptidoglycan-bd-like"/>
</dbReference>
<keyword evidence="1" id="KW-0732">Signal</keyword>
<comment type="caution">
    <text evidence="3">The sequence shown here is derived from an EMBL/GenBank/DDBJ whole genome shotgun (WGS) entry which is preliminary data.</text>
</comment>
<evidence type="ECO:0000259" key="2">
    <source>
        <dbReference type="Pfam" id="PF01471"/>
    </source>
</evidence>
<evidence type="ECO:0000313" key="3">
    <source>
        <dbReference type="EMBL" id="MFD1718729.1"/>
    </source>
</evidence>
<dbReference type="Pfam" id="PF01471">
    <property type="entry name" value="PG_binding_1"/>
    <property type="match status" value="1"/>
</dbReference>
<keyword evidence="4" id="KW-1185">Reference proteome</keyword>
<accession>A0ABW4L6G7</accession>
<proteinExistence type="predicted"/>
<protein>
    <submittedName>
        <fullName evidence="3">Peptidoglycan-binding protein</fullName>
    </submittedName>
</protein>
<dbReference type="RefSeq" id="WP_388007590.1">
    <property type="nucleotide sequence ID" value="NZ_JBHUEE010000006.1"/>
</dbReference>
<evidence type="ECO:0000313" key="4">
    <source>
        <dbReference type="Proteomes" id="UP001597277"/>
    </source>
</evidence>
<feature type="domain" description="Peptidoglycan binding-like" evidence="2">
    <location>
        <begin position="62"/>
        <end position="113"/>
    </location>
</feature>
<sequence length="128" mass="13848">MKHRILRGIVGVVATALVGTTGAVALAPQAQAYDVCATFSTAYGYEIRYGDRDSSAPYDRGVTFWQCHLRAIGYDVAPDGVFGSNTLAAVVDWQRKHPWIGRTDGVVDYKTQSSLVAGCRPLDKPICP</sequence>
<feature type="chain" id="PRO_5045811768" evidence="1">
    <location>
        <begin position="33"/>
        <end position="128"/>
    </location>
</feature>
<dbReference type="Proteomes" id="UP001597277">
    <property type="component" value="Unassembled WGS sequence"/>
</dbReference>
<reference evidence="4" key="1">
    <citation type="journal article" date="2019" name="Int. J. Syst. Evol. Microbiol.">
        <title>The Global Catalogue of Microorganisms (GCM) 10K type strain sequencing project: providing services to taxonomists for standard genome sequencing and annotation.</title>
        <authorList>
            <consortium name="The Broad Institute Genomics Platform"/>
            <consortium name="The Broad Institute Genome Sequencing Center for Infectious Disease"/>
            <person name="Wu L."/>
            <person name="Ma J."/>
        </authorList>
    </citation>
    <scope>NUCLEOTIDE SEQUENCE [LARGE SCALE GENOMIC DNA]</scope>
    <source>
        <strain evidence="4">JCM 17130</strain>
    </source>
</reference>
<dbReference type="InterPro" id="IPR036365">
    <property type="entry name" value="PGBD-like_sf"/>
</dbReference>
<feature type="signal peptide" evidence="1">
    <location>
        <begin position="1"/>
        <end position="32"/>
    </location>
</feature>
<gene>
    <name evidence="3" type="ORF">ACFSE6_12850</name>
</gene>
<dbReference type="SUPFAM" id="SSF47090">
    <property type="entry name" value="PGBD-like"/>
    <property type="match status" value="1"/>
</dbReference>
<dbReference type="EMBL" id="JBHUEE010000006">
    <property type="protein sequence ID" value="MFD1718729.1"/>
    <property type="molecule type" value="Genomic_DNA"/>
</dbReference>
<dbReference type="Gene3D" id="1.10.101.10">
    <property type="entry name" value="PGBD-like superfamily/PGBD"/>
    <property type="match status" value="1"/>
</dbReference>